<evidence type="ECO:0000256" key="2">
    <source>
        <dbReference type="SAM" id="Phobius"/>
    </source>
</evidence>
<feature type="region of interest" description="Disordered" evidence="1">
    <location>
        <begin position="615"/>
        <end position="643"/>
    </location>
</feature>
<feature type="transmembrane region" description="Helical" evidence="2">
    <location>
        <begin position="451"/>
        <end position="471"/>
    </location>
</feature>
<reference evidence="4 5" key="1">
    <citation type="journal article" date="2018" name="Mol. Plant">
        <title>The genome of Artemisia annua provides insight into the evolution of Asteraceae family and artemisinin biosynthesis.</title>
        <authorList>
            <person name="Shen Q."/>
            <person name="Zhang L."/>
            <person name="Liao Z."/>
            <person name="Wang S."/>
            <person name="Yan T."/>
            <person name="Shi P."/>
            <person name="Liu M."/>
            <person name="Fu X."/>
            <person name="Pan Q."/>
            <person name="Wang Y."/>
            <person name="Lv Z."/>
            <person name="Lu X."/>
            <person name="Zhang F."/>
            <person name="Jiang W."/>
            <person name="Ma Y."/>
            <person name="Chen M."/>
            <person name="Hao X."/>
            <person name="Li L."/>
            <person name="Tang Y."/>
            <person name="Lv G."/>
            <person name="Zhou Y."/>
            <person name="Sun X."/>
            <person name="Brodelius P.E."/>
            <person name="Rose J.K.C."/>
            <person name="Tang K."/>
        </authorList>
    </citation>
    <scope>NUCLEOTIDE SEQUENCE [LARGE SCALE GENOMIC DNA]</scope>
    <source>
        <strain evidence="5">cv. Huhao1</strain>
        <tissue evidence="4">Leaf</tissue>
    </source>
</reference>
<protein>
    <submittedName>
        <fullName evidence="4">Ankyrin repeat-containing protein</fullName>
    </submittedName>
</protein>
<name>A0A2U1LL35_ARTAN</name>
<keyword evidence="2" id="KW-1133">Transmembrane helix</keyword>
<dbReference type="Pfam" id="PF13962">
    <property type="entry name" value="PGG"/>
    <property type="match status" value="1"/>
</dbReference>
<evidence type="ECO:0000259" key="3">
    <source>
        <dbReference type="Pfam" id="PF13962"/>
    </source>
</evidence>
<dbReference type="OrthoDB" id="1923662at2759"/>
<dbReference type="InterPro" id="IPR002110">
    <property type="entry name" value="Ankyrin_rpt"/>
</dbReference>
<dbReference type="Gene3D" id="1.25.40.20">
    <property type="entry name" value="Ankyrin repeat-containing domain"/>
    <property type="match status" value="2"/>
</dbReference>
<keyword evidence="2" id="KW-0472">Membrane</keyword>
<dbReference type="SMART" id="SM00248">
    <property type="entry name" value="ANK"/>
    <property type="match status" value="5"/>
</dbReference>
<proteinExistence type="predicted"/>
<dbReference type="AlphaFoldDB" id="A0A2U1LL35"/>
<dbReference type="InterPro" id="IPR026961">
    <property type="entry name" value="PGG_dom"/>
</dbReference>
<keyword evidence="2" id="KW-0812">Transmembrane</keyword>
<dbReference type="PANTHER" id="PTHR24177:SF439">
    <property type="entry name" value="ANKYRIN REPEAT-CONTAINING DOMAIN, PGG DOMAIN, ANKYRIN REPEAT-CONTAINING DOMAIN SUPERFAMILY"/>
    <property type="match status" value="1"/>
</dbReference>
<dbReference type="Proteomes" id="UP000245207">
    <property type="component" value="Unassembled WGS sequence"/>
</dbReference>
<dbReference type="PANTHER" id="PTHR24177">
    <property type="entry name" value="CASKIN"/>
    <property type="match status" value="1"/>
</dbReference>
<gene>
    <name evidence="4" type="ORF">CTI12_AA479470</name>
</gene>
<dbReference type="InterPro" id="IPR036770">
    <property type="entry name" value="Ankyrin_rpt-contain_sf"/>
</dbReference>
<feature type="domain" description="PGG" evidence="3">
    <location>
        <begin position="445"/>
        <end position="557"/>
    </location>
</feature>
<feature type="transmembrane region" description="Helical" evidence="2">
    <location>
        <begin position="566"/>
        <end position="590"/>
    </location>
</feature>
<feature type="transmembrane region" description="Helical" evidence="2">
    <location>
        <begin position="491"/>
        <end position="514"/>
    </location>
</feature>
<feature type="transmembrane region" description="Helical" evidence="2">
    <location>
        <begin position="534"/>
        <end position="560"/>
    </location>
</feature>
<feature type="compositionally biased region" description="Polar residues" evidence="1">
    <location>
        <begin position="618"/>
        <end position="630"/>
    </location>
</feature>
<evidence type="ECO:0000256" key="1">
    <source>
        <dbReference type="SAM" id="MobiDB-lite"/>
    </source>
</evidence>
<sequence>MADHETSTIHRTNAELYEALSKGDDIKVCEICRELPDGPFHILTIHNDSVLHIACYYKRDNLVLQLINQLPHDQHNKLTIKNGAGNTLLHATATNNKTVGAAMKMLPLAPSLLTMTDNNGETALFRAARYGKTKIFCFLEEQVSQKSLNEDTDLRRTFFFRDDKATILHVAIHSENFELAFKIAKSYPTLIDERDGDGMTALQLLACKPSAFASVFKDNHFKRFIYKFIDSSPIEGYSRVPIVKKIQKQMLKRESAKKVGMFLIKSDASWEATEPMSNQNRIKLHRFGAIAHGDIIINAPTPDSPLFLATKSGCTEIVKEILQVYPQAVEHIDEDGRDILHVAIKYRRIDIYYTVISMKNPLTRLRGKIDKRGNSILHMVGIKVRDQKAESDIRSPALRLRDDLLLFESVKNICTGLTTLQVNNDGLTAEQLFIENNAQLRIEAKEWMKSTAEHCSIIAVLIATVAFAAAYTVPGGPNQNTGYPLLKNQPFFIVFALADALSLTFSLTSVIIFLSILTSSFRLKDFKTSLHNKLLLGLTVLILSVSMMMVAFAATLILIISSKQDWTNILLYIVSFFPVTVFVCSYVSLYKLLIEAFKERVKEIIASVSPTCDVESPHTMQYSGTSSQAPTTSLTKLTTSSCV</sequence>
<dbReference type="SUPFAM" id="SSF48403">
    <property type="entry name" value="Ankyrin repeat"/>
    <property type="match status" value="1"/>
</dbReference>
<dbReference type="STRING" id="35608.A0A2U1LL35"/>
<feature type="compositionally biased region" description="Low complexity" evidence="1">
    <location>
        <begin position="631"/>
        <end position="643"/>
    </location>
</feature>
<evidence type="ECO:0000313" key="5">
    <source>
        <dbReference type="Proteomes" id="UP000245207"/>
    </source>
</evidence>
<dbReference type="Pfam" id="PF12796">
    <property type="entry name" value="Ank_2"/>
    <property type="match status" value="1"/>
</dbReference>
<comment type="caution">
    <text evidence="4">The sequence shown here is derived from an EMBL/GenBank/DDBJ whole genome shotgun (WGS) entry which is preliminary data.</text>
</comment>
<accession>A0A2U1LL35</accession>
<dbReference type="EMBL" id="PKPP01008823">
    <property type="protein sequence ID" value="PWA49691.1"/>
    <property type="molecule type" value="Genomic_DNA"/>
</dbReference>
<organism evidence="4 5">
    <name type="scientific">Artemisia annua</name>
    <name type="common">Sweet wormwood</name>
    <dbReference type="NCBI Taxonomy" id="35608"/>
    <lineage>
        <taxon>Eukaryota</taxon>
        <taxon>Viridiplantae</taxon>
        <taxon>Streptophyta</taxon>
        <taxon>Embryophyta</taxon>
        <taxon>Tracheophyta</taxon>
        <taxon>Spermatophyta</taxon>
        <taxon>Magnoliopsida</taxon>
        <taxon>eudicotyledons</taxon>
        <taxon>Gunneridae</taxon>
        <taxon>Pentapetalae</taxon>
        <taxon>asterids</taxon>
        <taxon>campanulids</taxon>
        <taxon>Asterales</taxon>
        <taxon>Asteraceae</taxon>
        <taxon>Asteroideae</taxon>
        <taxon>Anthemideae</taxon>
        <taxon>Artemisiinae</taxon>
        <taxon>Artemisia</taxon>
    </lineage>
</organism>
<evidence type="ECO:0000313" key="4">
    <source>
        <dbReference type="EMBL" id="PWA49691.1"/>
    </source>
</evidence>
<keyword evidence="5" id="KW-1185">Reference proteome</keyword>
<dbReference type="GO" id="GO:0016020">
    <property type="term" value="C:membrane"/>
    <property type="evidence" value="ECO:0007669"/>
    <property type="project" value="TreeGrafter"/>
</dbReference>